<dbReference type="SUPFAM" id="SSF53187">
    <property type="entry name" value="Zn-dependent exopeptidases"/>
    <property type="match status" value="1"/>
</dbReference>
<name>A0ABW3C0X3_SPHXN</name>
<dbReference type="Proteomes" id="UP001597124">
    <property type="component" value="Unassembled WGS sequence"/>
</dbReference>
<protein>
    <submittedName>
        <fullName evidence="1">M14 family metallopeptidase</fullName>
    </submittedName>
</protein>
<dbReference type="EMBL" id="JBHTIK010000002">
    <property type="protein sequence ID" value="MFD0847342.1"/>
    <property type="molecule type" value="Genomic_DNA"/>
</dbReference>
<evidence type="ECO:0000313" key="1">
    <source>
        <dbReference type="EMBL" id="MFD0847342.1"/>
    </source>
</evidence>
<gene>
    <name evidence="1" type="ORF">ACFQ00_03320</name>
</gene>
<organism evidence="1 2">
    <name type="scientific">Sphingosinicella xenopeptidilytica</name>
    <dbReference type="NCBI Taxonomy" id="364098"/>
    <lineage>
        <taxon>Bacteria</taxon>
        <taxon>Pseudomonadati</taxon>
        <taxon>Pseudomonadota</taxon>
        <taxon>Alphaproteobacteria</taxon>
        <taxon>Sphingomonadales</taxon>
        <taxon>Sphingosinicellaceae</taxon>
        <taxon>Sphingosinicella</taxon>
    </lineage>
</organism>
<keyword evidence="2" id="KW-1185">Reference proteome</keyword>
<sequence>MMNSAASFSADYQSARAKFLEEAAAAGAALEAVQHPERGPDGGELFTDVAAFGVEGAERVLVLISGTHGVEGFCGSGAQVDLLRRGEIARRPEGVGILMIHAVNPYGFAWLRRVTHENIDLNRNWIDFAQPLPENPGYDVLHPSICPPTWDGAAQAASAAAAGRYAEEHGALAMRAAMMGGQYNHADGLFYGGKAPSWSRATQSAILTHYLSGAAKVGIIDYHTGLGPWGFAEQIIVTSRESDGFRRAARWYGAALASVADGQSASVRIEGDGLSAAPALLPKADITGMAIEVGTHPTDHILAALQADCWLHAHGDPTSPAAKPIKDAIRGAFYGDADDWKGMVAGQSLLAVRQALAGLAEGL</sequence>
<proteinExistence type="predicted"/>
<reference evidence="2" key="1">
    <citation type="journal article" date="2019" name="Int. J. Syst. Evol. Microbiol.">
        <title>The Global Catalogue of Microorganisms (GCM) 10K type strain sequencing project: providing services to taxonomists for standard genome sequencing and annotation.</title>
        <authorList>
            <consortium name="The Broad Institute Genomics Platform"/>
            <consortium name="The Broad Institute Genome Sequencing Center for Infectious Disease"/>
            <person name="Wu L."/>
            <person name="Ma J."/>
        </authorList>
    </citation>
    <scope>NUCLEOTIDE SEQUENCE [LARGE SCALE GENOMIC DNA]</scope>
    <source>
        <strain evidence="2">CCUG 52537</strain>
    </source>
</reference>
<comment type="caution">
    <text evidence="1">The sequence shown here is derived from an EMBL/GenBank/DDBJ whole genome shotgun (WGS) entry which is preliminary data.</text>
</comment>
<dbReference type="InterPro" id="IPR021259">
    <property type="entry name" value="DUF2817"/>
</dbReference>
<accession>A0ABW3C0X3</accession>
<dbReference type="Gene3D" id="3.40.630.10">
    <property type="entry name" value="Zn peptidases"/>
    <property type="match status" value="1"/>
</dbReference>
<evidence type="ECO:0000313" key="2">
    <source>
        <dbReference type="Proteomes" id="UP001597124"/>
    </source>
</evidence>
<dbReference type="CDD" id="cd06233">
    <property type="entry name" value="M14-like"/>
    <property type="match status" value="1"/>
</dbReference>
<dbReference type="RefSeq" id="WP_381486195.1">
    <property type="nucleotide sequence ID" value="NZ_JBHTIK010000002.1"/>
</dbReference>
<dbReference type="Pfam" id="PF10994">
    <property type="entry name" value="DUF2817"/>
    <property type="match status" value="1"/>
</dbReference>